<proteinExistence type="predicted"/>
<dbReference type="KEGG" id="char:116219964"/>
<dbReference type="PROSITE" id="PS50042">
    <property type="entry name" value="CNMP_BINDING_3"/>
    <property type="match status" value="1"/>
</dbReference>
<dbReference type="AlphaFoldDB" id="A0A8M1KM12"/>
<keyword evidence="5" id="KW-0406">Ion transport</keyword>
<evidence type="ECO:0000256" key="5">
    <source>
        <dbReference type="ARBA" id="ARBA00023286"/>
    </source>
</evidence>
<dbReference type="InterPro" id="IPR051413">
    <property type="entry name" value="K/Na_HCN_channel"/>
</dbReference>
<feature type="transmembrane region" description="Helical" evidence="6">
    <location>
        <begin position="155"/>
        <end position="176"/>
    </location>
</feature>
<feature type="transmembrane region" description="Helical" evidence="6">
    <location>
        <begin position="230"/>
        <end position="249"/>
    </location>
</feature>
<dbReference type="GO" id="GO:0098855">
    <property type="term" value="C:HCN channel complex"/>
    <property type="evidence" value="ECO:0007669"/>
    <property type="project" value="TreeGrafter"/>
</dbReference>
<reference evidence="9" key="1">
    <citation type="submission" date="2025-08" db="UniProtKB">
        <authorList>
            <consortium name="RefSeq"/>
        </authorList>
    </citation>
    <scope>IDENTIFICATION</scope>
</reference>
<dbReference type="GO" id="GO:0030424">
    <property type="term" value="C:axon"/>
    <property type="evidence" value="ECO:0007669"/>
    <property type="project" value="TreeGrafter"/>
</dbReference>
<keyword evidence="5" id="KW-1071">Ligand-gated ion channel</keyword>
<dbReference type="InterPro" id="IPR005821">
    <property type="entry name" value="Ion_trans_dom"/>
</dbReference>
<organism evidence="8 9">
    <name type="scientific">Clupea harengus</name>
    <name type="common">Atlantic herring</name>
    <dbReference type="NCBI Taxonomy" id="7950"/>
    <lineage>
        <taxon>Eukaryota</taxon>
        <taxon>Metazoa</taxon>
        <taxon>Chordata</taxon>
        <taxon>Craniata</taxon>
        <taxon>Vertebrata</taxon>
        <taxon>Euteleostomi</taxon>
        <taxon>Actinopterygii</taxon>
        <taxon>Neopterygii</taxon>
        <taxon>Teleostei</taxon>
        <taxon>Clupei</taxon>
        <taxon>Clupeiformes</taxon>
        <taxon>Clupeoidei</taxon>
        <taxon>Clupeidae</taxon>
        <taxon>Clupea</taxon>
    </lineage>
</organism>
<dbReference type="PANTHER" id="PTHR45689:SF4">
    <property type="entry name" value="POTASSIUM_SODIUM HYPERPOLARIZATION-ACTIVATED CYCLIC NUCLEOTIDE-GATED CHANNEL 4"/>
    <property type="match status" value="1"/>
</dbReference>
<evidence type="ECO:0000256" key="6">
    <source>
        <dbReference type="SAM" id="Phobius"/>
    </source>
</evidence>
<keyword evidence="2 6" id="KW-0812">Transmembrane</keyword>
<evidence type="ECO:0000256" key="2">
    <source>
        <dbReference type="ARBA" id="ARBA00022692"/>
    </source>
</evidence>
<dbReference type="Proteomes" id="UP000515152">
    <property type="component" value="Chromosome 3"/>
</dbReference>
<evidence type="ECO:0000256" key="4">
    <source>
        <dbReference type="ARBA" id="ARBA00023136"/>
    </source>
</evidence>
<gene>
    <name evidence="9" type="primary">LOC116219964</name>
</gene>
<dbReference type="OrthoDB" id="421226at2759"/>
<name>A0A8M1KM12_CLUHA</name>
<accession>A0A8M1KM12</accession>
<evidence type="ECO:0000256" key="1">
    <source>
        <dbReference type="ARBA" id="ARBA00004141"/>
    </source>
</evidence>
<evidence type="ECO:0000259" key="7">
    <source>
        <dbReference type="PROSITE" id="PS50042"/>
    </source>
</evidence>
<dbReference type="PROSITE" id="PS00888">
    <property type="entry name" value="CNMP_BINDING_1"/>
    <property type="match status" value="1"/>
</dbReference>
<comment type="subcellular location">
    <subcellularLocation>
        <location evidence="1">Membrane</location>
        <topology evidence="1">Multi-pass membrane protein</topology>
    </subcellularLocation>
</comment>
<evidence type="ECO:0000313" key="9">
    <source>
        <dbReference type="RefSeq" id="XP_042563418.1"/>
    </source>
</evidence>
<dbReference type="CDD" id="cd00038">
    <property type="entry name" value="CAP_ED"/>
    <property type="match status" value="1"/>
</dbReference>
<dbReference type="GO" id="GO:0030425">
    <property type="term" value="C:dendrite"/>
    <property type="evidence" value="ECO:0007669"/>
    <property type="project" value="TreeGrafter"/>
</dbReference>
<dbReference type="RefSeq" id="XP_042563418.1">
    <property type="nucleotide sequence ID" value="XM_042707484.1"/>
</dbReference>
<sequence>MILATFGNVVVIPLSVSFFTEEVFYNPAWISLNVAVDFLFIVDLCLNFRIGFLSHENGIVVLETEKIKNKYIKTWFIPDLVAVMPVDYVILITEVLEVHTSTTGIAGARVVKLIKLTRLFSLLRLLRFSRLLRYAHNWEEFHGLDVGAIATLLQFLHVIVVIVLMCHWSACFHFMVASIQDFPENSWVTREGLQNRSMIRQYTTCMFRSLCHMTTLNYGSRGVPKGITDLWVDIISMMVGTVMYTLVLARITALVTHSRVSENVYKSKCDELCQYMRLYRIPGALRERAICHLASRYQGKWFDEKAILMELNEPLRREIISYNCSNLIKKHPVFKDANPLYLLELLDKLEFECYQPGELIIGRGTMGDCMYFIDKGDVEVDSRGYTQILSDGSFFGELCVMTDITRRQADVRALTSCRLYSLSISNYEHVSKLFPKAMHGMETQAQQLLQDLKTIIE</sequence>
<keyword evidence="5" id="KW-0407">Ion channel</keyword>
<evidence type="ECO:0000313" key="8">
    <source>
        <dbReference type="Proteomes" id="UP000515152"/>
    </source>
</evidence>
<dbReference type="Pfam" id="PF00520">
    <property type="entry name" value="Ion_trans"/>
    <property type="match status" value="1"/>
</dbReference>
<dbReference type="GO" id="GO:0003254">
    <property type="term" value="P:regulation of membrane depolarization"/>
    <property type="evidence" value="ECO:0007669"/>
    <property type="project" value="TreeGrafter"/>
</dbReference>
<keyword evidence="3 6" id="KW-1133">Transmembrane helix</keyword>
<dbReference type="GO" id="GO:0035725">
    <property type="term" value="P:sodium ion transmembrane transport"/>
    <property type="evidence" value="ECO:0007669"/>
    <property type="project" value="TreeGrafter"/>
</dbReference>
<keyword evidence="4 6" id="KW-0472">Membrane</keyword>
<evidence type="ECO:0000256" key="3">
    <source>
        <dbReference type="ARBA" id="ARBA00022989"/>
    </source>
</evidence>
<keyword evidence="5" id="KW-0813">Transport</keyword>
<keyword evidence="8" id="KW-1185">Reference proteome</keyword>
<dbReference type="GeneID" id="116219964"/>
<protein>
    <submittedName>
        <fullName evidence="9">Potassium/sodium hyperpolarization-activated cyclic nucleotide-gated channel 2-like isoform X1</fullName>
    </submittedName>
</protein>
<dbReference type="InterPro" id="IPR000595">
    <property type="entry name" value="cNMP-bd_dom"/>
</dbReference>
<dbReference type="InterPro" id="IPR018488">
    <property type="entry name" value="cNMP-bd_CS"/>
</dbReference>
<dbReference type="GO" id="GO:0005249">
    <property type="term" value="F:voltage-gated potassium channel activity"/>
    <property type="evidence" value="ECO:0007669"/>
    <property type="project" value="TreeGrafter"/>
</dbReference>
<dbReference type="PANTHER" id="PTHR45689">
    <property type="entry name" value="I[[H]] CHANNEL, ISOFORM E"/>
    <property type="match status" value="1"/>
</dbReference>
<dbReference type="SMART" id="SM00100">
    <property type="entry name" value="cNMP"/>
    <property type="match status" value="1"/>
</dbReference>
<feature type="domain" description="Cyclic nucleotide-binding" evidence="7">
    <location>
        <begin position="333"/>
        <end position="430"/>
    </location>
</feature>
<dbReference type="Pfam" id="PF00027">
    <property type="entry name" value="cNMP_binding"/>
    <property type="match status" value="1"/>
</dbReference>